<dbReference type="Proteomes" id="UP000034657">
    <property type="component" value="Unassembled WGS sequence"/>
</dbReference>
<dbReference type="AlphaFoldDB" id="A0A0F8J801"/>
<organism evidence="1 2">
    <name type="scientific">Methanosarcina mazei</name>
    <name type="common">Methanosarcina frisia</name>
    <dbReference type="NCBI Taxonomy" id="2209"/>
    <lineage>
        <taxon>Archaea</taxon>
        <taxon>Methanobacteriati</taxon>
        <taxon>Methanobacteriota</taxon>
        <taxon>Stenosarchaea group</taxon>
        <taxon>Methanomicrobia</taxon>
        <taxon>Methanosarcinales</taxon>
        <taxon>Methanosarcinaceae</taxon>
        <taxon>Methanosarcina</taxon>
    </lineage>
</organism>
<dbReference type="EMBL" id="JJPT01000155">
    <property type="protein sequence ID" value="KKG87789.1"/>
    <property type="molecule type" value="Genomic_DNA"/>
</dbReference>
<name>A0A0F8J801_METMZ</name>
<protein>
    <submittedName>
        <fullName evidence="1">Uncharacterized protein</fullName>
    </submittedName>
</protein>
<evidence type="ECO:0000313" key="1">
    <source>
        <dbReference type="EMBL" id="KKG87789.1"/>
    </source>
</evidence>
<sequence length="60" mass="6578">MTTNADNLPICNIDNETLTSVRNYVATHDDFLKRTLKFGSPLQRAKALLFLQIAKGGGAL</sequence>
<dbReference type="PATRIC" id="fig|2209.75.peg.3823"/>
<comment type="caution">
    <text evidence="1">The sequence shown here is derived from an EMBL/GenBank/DDBJ whole genome shotgun (WGS) entry which is preliminary data.</text>
</comment>
<evidence type="ECO:0000313" key="2">
    <source>
        <dbReference type="Proteomes" id="UP000034657"/>
    </source>
</evidence>
<accession>A0A0F8J801</accession>
<gene>
    <name evidence="1" type="ORF">DU69_17300</name>
</gene>
<reference evidence="1 2" key="1">
    <citation type="journal article" date="2015" name="ISME J.">
        <title>Genomic and phenotypic differentiation among Methanosarcina mazei populations from Columbia River sediment.</title>
        <authorList>
            <person name="Youngblut N.D."/>
            <person name="Wirth J.S."/>
            <person name="Henriksen J.R."/>
            <person name="Smith M."/>
            <person name="Simon H."/>
            <person name="Metcalf W.W."/>
            <person name="Whitaker R.J."/>
        </authorList>
    </citation>
    <scope>NUCLEOTIDE SEQUENCE [LARGE SCALE GENOMIC DNA]</scope>
    <source>
        <strain evidence="1 2">3.H.M.1A.1</strain>
    </source>
</reference>
<proteinExistence type="predicted"/>